<evidence type="ECO:0000313" key="13">
    <source>
        <dbReference type="Proteomes" id="UP000279236"/>
    </source>
</evidence>
<feature type="transmembrane region" description="Helical" evidence="9">
    <location>
        <begin position="1168"/>
        <end position="1189"/>
    </location>
</feature>
<dbReference type="GO" id="GO:0000981">
    <property type="term" value="F:DNA-binding transcription factor activity, RNA polymerase II-specific"/>
    <property type="evidence" value="ECO:0007669"/>
    <property type="project" value="InterPro"/>
</dbReference>
<dbReference type="PROSITE" id="PS50850">
    <property type="entry name" value="MFS"/>
    <property type="match status" value="1"/>
</dbReference>
<feature type="transmembrane region" description="Helical" evidence="9">
    <location>
        <begin position="1135"/>
        <end position="1156"/>
    </location>
</feature>
<evidence type="ECO:0000259" key="11">
    <source>
        <dbReference type="PROSITE" id="PS50850"/>
    </source>
</evidence>
<keyword evidence="2" id="KW-0813">Transport</keyword>
<dbReference type="InterPro" id="IPR020846">
    <property type="entry name" value="MFS_dom"/>
</dbReference>
<keyword evidence="7" id="KW-0539">Nucleus</keyword>
<sequence>MPPASPTSSQRGRRSNVSQACINCRQRKKKCDGRTPICSTCESYKDDCVWTNKTDWRKNVSRAEANGLRARIAELEAMLQAQSAPRPPDNSFTDVPKGYTASSSASHSDVTRPYSGTSVAPPSRPPLPAPSGLWEPLPKPPTASGSMPTSAGDSSRPKSSRSRYTPRDSGFDHQYNSLVTPERDDEDDVEVLMVQDNRGRIRVHGPSSAFRHENAEDHTTTSSSSPGQRLATTQRPPFAGSDTDAWKRYLPDFFLTRAQHDVAIDRFFRYFAAWAQRCTPHLFYRDMDIALWTEQGADLAVVAPNYSPFLHNVILSIGLAFMDEEHLRDIATRRVFVAEADKFLDQECANPSVATAQGLAIKGSFYSTMGNYSVGWVNQGISGRLCYALGLHLNTAPLVSRGKLSREANVQRNVTFWSWYCQEVLWAIYIGRNPMLQEYTLPPMTADPVTDETLWTWPPGPRETLPPQKSYLSLGLVYTIPLCQIALEVQRTIHSGRADKFALVDSGAIQRFSDRLDNYLSSLPGPLQVSPMSNEPTLPHVLMINMAWAWTVIVLYQPFSQIVSRERDIATQYQNIGTLAMTRGHQAAIMIVQLAAMWNDQHSLRFTPPTLTTIIYSAGTTFLLAAAQASNEVHATASLRKVHTCLEYLQEIGKTWEAGRQLAVILQDLVTDVAHASLEVPTFMGDMQRGWRHTDGRGGVSTGERTSQESATGSLDPSPSAYQPAAWSEDAGFDQFIASLLSQNTNPIAGTAHLVGLEGLAPLAEYDSSSADGRTAANDDRLKVHAPPSLAGLSDGEVAQLDKAATRKVDILLMPTLICLYILNFLDRNNVAIAKIGGMTDDLGMTAQQFSTVVAILFVGYISMQIPSNMIASRVARPSVYICLMCMLWGCVSACTGATRSFAGLLVCRLILGFTEAAFFPGAMWVLSTFYTSRQIALRTGVLYCGSQLGNAFGGLFALAILELDGKHGLEGWRWLFIVEGVMTVGLAAIFALYIPNKPATMRWLTPLERDRLLYRLEADRATKDYSDEMPTSQAFRLAITDVKVWLVAIALTVNFIPAGVTSFFPIVVADLGFNRAISLALTAPPYILCVFVITWMGWHSDKTQERTIHICCAFTVTIVANVIALSTTKIAPRYVAMMLMPASFYSSSITILSWMSSTIVGPHVKRAIAIAIINAVSNSPNIWTAYLYYQPPRYPVAFAVNLAASVMLIVVVLGKRTYLANLNRRLDKGEDLGPNGPTRNQVEAGFRFQL</sequence>
<dbReference type="Pfam" id="PF07690">
    <property type="entry name" value="MFS_1"/>
    <property type="match status" value="1"/>
</dbReference>
<dbReference type="SMART" id="SM00906">
    <property type="entry name" value="Fungal_trans"/>
    <property type="match status" value="1"/>
</dbReference>
<feature type="transmembrane region" description="Helical" evidence="9">
    <location>
        <begin position="1195"/>
        <end position="1215"/>
    </location>
</feature>
<comment type="caution">
    <text evidence="12">The sequence shown here is derived from an EMBL/GenBank/DDBJ whole genome shotgun (WGS) entry which is preliminary data.</text>
</comment>
<organism evidence="12 13">
    <name type="scientific">Apiotrichum porosum</name>
    <dbReference type="NCBI Taxonomy" id="105984"/>
    <lineage>
        <taxon>Eukaryota</taxon>
        <taxon>Fungi</taxon>
        <taxon>Dikarya</taxon>
        <taxon>Basidiomycota</taxon>
        <taxon>Agaricomycotina</taxon>
        <taxon>Tremellomycetes</taxon>
        <taxon>Trichosporonales</taxon>
        <taxon>Trichosporonaceae</taxon>
        <taxon>Apiotrichum</taxon>
    </lineage>
</organism>
<dbReference type="FunFam" id="1.20.1250.20:FF:000057">
    <property type="entry name" value="MFS general substrate transporter"/>
    <property type="match status" value="1"/>
</dbReference>
<feature type="region of interest" description="Disordered" evidence="8">
    <location>
        <begin position="80"/>
        <end position="241"/>
    </location>
</feature>
<dbReference type="GO" id="GO:0006351">
    <property type="term" value="P:DNA-templated transcription"/>
    <property type="evidence" value="ECO:0007669"/>
    <property type="project" value="InterPro"/>
</dbReference>
<feature type="transmembrane region" description="Helical" evidence="9">
    <location>
        <begin position="1045"/>
        <end position="1065"/>
    </location>
</feature>
<dbReference type="SUPFAM" id="SSF57701">
    <property type="entry name" value="Zn2/Cys6 DNA-binding domain"/>
    <property type="match status" value="1"/>
</dbReference>
<evidence type="ECO:0000313" key="12">
    <source>
        <dbReference type="EMBL" id="RSH86294.1"/>
    </source>
</evidence>
<comment type="subcellular location">
    <subcellularLocation>
        <location evidence="1">Membrane</location>
        <topology evidence="1">Multi-pass membrane protein</topology>
    </subcellularLocation>
</comment>
<dbReference type="FunFam" id="1.20.1250.20:FF:000013">
    <property type="entry name" value="MFS general substrate transporter"/>
    <property type="match status" value="1"/>
</dbReference>
<dbReference type="CDD" id="cd00067">
    <property type="entry name" value="GAL4"/>
    <property type="match status" value="1"/>
</dbReference>
<dbReference type="InterPro" id="IPR036864">
    <property type="entry name" value="Zn2-C6_fun-type_DNA-bd_sf"/>
</dbReference>
<feature type="transmembrane region" description="Helical" evidence="9">
    <location>
        <begin position="911"/>
        <end position="930"/>
    </location>
</feature>
<dbReference type="GeneID" id="39589078"/>
<dbReference type="Gene3D" id="1.20.1250.20">
    <property type="entry name" value="MFS general substrate transporter like domains"/>
    <property type="match status" value="2"/>
</dbReference>
<dbReference type="EMBL" id="RSCE01000002">
    <property type="protein sequence ID" value="RSH86294.1"/>
    <property type="molecule type" value="Genomic_DNA"/>
</dbReference>
<proteinExistence type="predicted"/>
<dbReference type="SUPFAM" id="SSF103473">
    <property type="entry name" value="MFS general substrate transporter"/>
    <property type="match status" value="1"/>
</dbReference>
<feature type="transmembrane region" description="Helical" evidence="9">
    <location>
        <begin position="878"/>
        <end position="899"/>
    </location>
</feature>
<accession>A0A427Y5E2</accession>
<dbReference type="InterPro" id="IPR007219">
    <property type="entry name" value="XnlR_reg_dom"/>
</dbReference>
<dbReference type="Proteomes" id="UP000279236">
    <property type="component" value="Unassembled WGS sequence"/>
</dbReference>
<keyword evidence="5 9" id="KW-1133">Transmembrane helix</keyword>
<feature type="compositionally biased region" description="Basic and acidic residues" evidence="8">
    <location>
        <begin position="210"/>
        <end position="219"/>
    </location>
</feature>
<dbReference type="OrthoDB" id="2154091at2759"/>
<dbReference type="PANTHER" id="PTHR43791">
    <property type="entry name" value="PERMEASE-RELATED"/>
    <property type="match status" value="1"/>
</dbReference>
<dbReference type="InterPro" id="IPR036259">
    <property type="entry name" value="MFS_trans_sf"/>
</dbReference>
<dbReference type="RefSeq" id="XP_028479079.1">
    <property type="nucleotide sequence ID" value="XM_028620107.1"/>
</dbReference>
<dbReference type="PANTHER" id="PTHR43791:SF23">
    <property type="entry name" value="MAJOR FACILITATOR SUPERFAMILY (MFS) PROFILE DOMAIN-CONTAINING PROTEIN"/>
    <property type="match status" value="1"/>
</dbReference>
<feature type="transmembrane region" description="Helical" evidence="9">
    <location>
        <begin position="846"/>
        <end position="866"/>
    </location>
</feature>
<dbReference type="Pfam" id="PF00172">
    <property type="entry name" value="Zn_clus"/>
    <property type="match status" value="1"/>
</dbReference>
<dbReference type="PROSITE" id="PS50048">
    <property type="entry name" value="ZN2_CY6_FUNGAL_2"/>
    <property type="match status" value="1"/>
</dbReference>
<feature type="compositionally biased region" description="Polar residues" evidence="8">
    <location>
        <begin position="143"/>
        <end position="153"/>
    </location>
</feature>
<evidence type="ECO:0000259" key="10">
    <source>
        <dbReference type="PROSITE" id="PS50048"/>
    </source>
</evidence>
<dbReference type="SMART" id="SM00066">
    <property type="entry name" value="GAL4"/>
    <property type="match status" value="1"/>
</dbReference>
<dbReference type="Gene3D" id="4.10.240.10">
    <property type="entry name" value="Zn(2)-C6 fungal-type DNA-binding domain"/>
    <property type="match status" value="1"/>
</dbReference>
<feature type="compositionally biased region" description="Polar residues" evidence="8">
    <location>
        <begin position="100"/>
        <end position="118"/>
    </location>
</feature>
<feature type="compositionally biased region" description="Polar residues" evidence="8">
    <location>
        <begin position="220"/>
        <end position="235"/>
    </location>
</feature>
<dbReference type="Pfam" id="PF04082">
    <property type="entry name" value="Fungal_trans"/>
    <property type="match status" value="1"/>
</dbReference>
<evidence type="ECO:0008006" key="14">
    <source>
        <dbReference type="Google" id="ProtNLM"/>
    </source>
</evidence>
<dbReference type="InterPro" id="IPR011701">
    <property type="entry name" value="MFS"/>
</dbReference>
<keyword evidence="3 9" id="KW-0812">Transmembrane</keyword>
<gene>
    <name evidence="12" type="ORF">EHS24_004535</name>
</gene>
<feature type="region of interest" description="Disordered" evidence="8">
    <location>
        <begin position="688"/>
        <end position="724"/>
    </location>
</feature>
<evidence type="ECO:0000256" key="2">
    <source>
        <dbReference type="ARBA" id="ARBA00022448"/>
    </source>
</evidence>
<dbReference type="AlphaFoldDB" id="A0A427Y5E2"/>
<evidence type="ECO:0000256" key="3">
    <source>
        <dbReference type="ARBA" id="ARBA00022692"/>
    </source>
</evidence>
<dbReference type="GO" id="GO:0008270">
    <property type="term" value="F:zinc ion binding"/>
    <property type="evidence" value="ECO:0007669"/>
    <property type="project" value="InterPro"/>
</dbReference>
<evidence type="ECO:0000256" key="8">
    <source>
        <dbReference type="SAM" id="MobiDB-lite"/>
    </source>
</evidence>
<dbReference type="CDD" id="cd12148">
    <property type="entry name" value="fungal_TF_MHR"/>
    <property type="match status" value="1"/>
</dbReference>
<feature type="transmembrane region" description="Helical" evidence="9">
    <location>
        <begin position="974"/>
        <end position="995"/>
    </location>
</feature>
<keyword evidence="4" id="KW-0479">Metal-binding</keyword>
<keyword evidence="13" id="KW-1185">Reference proteome</keyword>
<feature type="transmembrane region" description="Helical" evidence="9">
    <location>
        <begin position="1109"/>
        <end position="1129"/>
    </location>
</feature>
<evidence type="ECO:0000256" key="1">
    <source>
        <dbReference type="ARBA" id="ARBA00004141"/>
    </source>
</evidence>
<evidence type="ECO:0000256" key="4">
    <source>
        <dbReference type="ARBA" id="ARBA00022723"/>
    </source>
</evidence>
<name>A0A427Y5E2_9TREE</name>
<evidence type="ECO:0000256" key="7">
    <source>
        <dbReference type="ARBA" id="ARBA00023242"/>
    </source>
</evidence>
<protein>
    <recommendedName>
        <fullName evidence="14">Major facilitator superfamily (MFS) profile domain-containing protein</fullName>
    </recommendedName>
</protein>
<evidence type="ECO:0000256" key="6">
    <source>
        <dbReference type="ARBA" id="ARBA00023136"/>
    </source>
</evidence>
<evidence type="ECO:0000256" key="5">
    <source>
        <dbReference type="ARBA" id="ARBA00022989"/>
    </source>
</evidence>
<feature type="transmembrane region" description="Helical" evidence="9">
    <location>
        <begin position="942"/>
        <end position="962"/>
    </location>
</feature>
<dbReference type="GO" id="GO:0022857">
    <property type="term" value="F:transmembrane transporter activity"/>
    <property type="evidence" value="ECO:0007669"/>
    <property type="project" value="InterPro"/>
</dbReference>
<evidence type="ECO:0000256" key="9">
    <source>
        <dbReference type="SAM" id="Phobius"/>
    </source>
</evidence>
<dbReference type="GO" id="GO:0003677">
    <property type="term" value="F:DNA binding"/>
    <property type="evidence" value="ECO:0007669"/>
    <property type="project" value="InterPro"/>
</dbReference>
<feature type="transmembrane region" description="Helical" evidence="9">
    <location>
        <begin position="1077"/>
        <end position="1097"/>
    </location>
</feature>
<dbReference type="PROSITE" id="PS00463">
    <property type="entry name" value="ZN2_CY6_FUNGAL_1"/>
    <property type="match status" value="1"/>
</dbReference>
<dbReference type="GO" id="GO:0016020">
    <property type="term" value="C:membrane"/>
    <property type="evidence" value="ECO:0007669"/>
    <property type="project" value="UniProtKB-SubCell"/>
</dbReference>
<feature type="domain" description="Major facilitator superfamily (MFS) profile" evidence="11">
    <location>
        <begin position="813"/>
        <end position="1224"/>
    </location>
</feature>
<reference evidence="12 13" key="1">
    <citation type="submission" date="2018-11" db="EMBL/GenBank/DDBJ databases">
        <title>Genome sequence of Apiotrichum porosum DSM 27194.</title>
        <authorList>
            <person name="Aliyu H."/>
            <person name="Gorte O."/>
            <person name="Ochsenreither K."/>
        </authorList>
    </citation>
    <scope>NUCLEOTIDE SEQUENCE [LARGE SCALE GENOMIC DNA]</scope>
    <source>
        <strain evidence="12 13">DSM 27194</strain>
    </source>
</reference>
<feature type="domain" description="Zn(2)-C6 fungal-type" evidence="10">
    <location>
        <begin position="20"/>
        <end position="50"/>
    </location>
</feature>
<feature type="compositionally biased region" description="Polar residues" evidence="8">
    <location>
        <begin position="703"/>
        <end position="721"/>
    </location>
</feature>
<dbReference type="InterPro" id="IPR001138">
    <property type="entry name" value="Zn2Cys6_DnaBD"/>
</dbReference>
<keyword evidence="6 9" id="KW-0472">Membrane</keyword>